<proteinExistence type="predicted"/>
<accession>A0A967CAN6</accession>
<sequence>MSKKLKPGLEIPPGKTPADLKRVGNCLICHTGLYTWGDVEKASNICNDGCSHPDDICKDPKCWAERKRTYVGHGDKRRKIMNPCKFPKLSNQVSRP</sequence>
<protein>
    <submittedName>
        <fullName evidence="1">Uncharacterized protein</fullName>
    </submittedName>
</protein>
<dbReference type="AlphaFoldDB" id="A0A967CAN6"/>
<dbReference type="Proteomes" id="UP000761264">
    <property type="component" value="Unassembled WGS sequence"/>
</dbReference>
<evidence type="ECO:0000313" key="1">
    <source>
        <dbReference type="EMBL" id="NIA67798.1"/>
    </source>
</evidence>
<dbReference type="RefSeq" id="WP_167221695.1">
    <property type="nucleotide sequence ID" value="NZ_JAAQPH010000002.1"/>
</dbReference>
<organism evidence="1 2">
    <name type="scientific">Pelagibius litoralis</name>
    <dbReference type="NCBI Taxonomy" id="374515"/>
    <lineage>
        <taxon>Bacteria</taxon>
        <taxon>Pseudomonadati</taxon>
        <taxon>Pseudomonadota</taxon>
        <taxon>Alphaproteobacteria</taxon>
        <taxon>Rhodospirillales</taxon>
        <taxon>Rhodovibrionaceae</taxon>
        <taxon>Pelagibius</taxon>
    </lineage>
</organism>
<gene>
    <name evidence="1" type="ORF">HBA54_04270</name>
</gene>
<reference evidence="1" key="1">
    <citation type="submission" date="2020-03" db="EMBL/GenBank/DDBJ databases">
        <title>Genome of Pelagibius litoralis DSM 21314T.</title>
        <authorList>
            <person name="Wang G."/>
        </authorList>
    </citation>
    <scope>NUCLEOTIDE SEQUENCE</scope>
    <source>
        <strain evidence="1">DSM 21314</strain>
    </source>
</reference>
<dbReference type="EMBL" id="JAAQPH010000002">
    <property type="protein sequence ID" value="NIA67798.1"/>
    <property type="molecule type" value="Genomic_DNA"/>
</dbReference>
<name>A0A967CAN6_9PROT</name>
<keyword evidence="2" id="KW-1185">Reference proteome</keyword>
<evidence type="ECO:0000313" key="2">
    <source>
        <dbReference type="Proteomes" id="UP000761264"/>
    </source>
</evidence>
<comment type="caution">
    <text evidence="1">The sequence shown here is derived from an EMBL/GenBank/DDBJ whole genome shotgun (WGS) entry which is preliminary data.</text>
</comment>